<dbReference type="SUPFAM" id="SSF56059">
    <property type="entry name" value="Glutathione synthetase ATP-binding domain-like"/>
    <property type="match status" value="1"/>
</dbReference>
<dbReference type="GO" id="GO:0005524">
    <property type="term" value="F:ATP binding"/>
    <property type="evidence" value="ECO:0007669"/>
    <property type="project" value="InterPro"/>
</dbReference>
<sequence length="977" mass="109710">MILPSECMGEGISDWSRFERLTPFRVRDVLLVASHFDHYLLEESGYLAEIMQEEYSDLNLSQAPRIIHSPDARDALGLLRTREFDLVITMTRVGEMDVKAFGTEAKRIVEGLPVVMLSHNTRELATLSAGEGIDRIFVWTGDSRILLSICKLIEDERNVENDVRDGDVQVILLIEDSRRFYSMYLPLLYRQLVEQTTRLMGEGGNLHQKLLRLRARGKILLASDMNSAKSIIDRYHNNIIGIFTDGKFPNQGGQRDTAGLELVRYAQEGHRYMPILFQSKNIELKEDAEALGVRFLHKEDTQLYRRIEEFMVDEMNFGDFVFRMPDGSEVTRASNLEEFMHGLESVPIDSIEYHAGRNQFSHWLRTRSEFSLAAGMRPKKIGDFDTTEGIRKYLADSVRSHIVQVRMRTIGDYDAKREGAGFQRIGRGSLGGKGRGLAFLFTRMLDLGLGSEFPDVEFVVPRSVVIGTDVFEEFVEDNGLGRFAHEDHEDEEVNGAFLKAGFTDEMEKKISVMLQQTKWPLAVRSSSLLEDSSHQPFAGVYATYMLANDHPDPVVRLKRVLEAIKLVYASTYYRRAKAYVAATPSTIEDERMAVVIQDLVGDEVNGRFYPTISGAARSRNHYPIEPLVAEDGIAAICIGLGRQVSNGGKCLRYSPGQPRRIHQFYSNQATLDTSQRNFFAIPMRQEDGEVHADEEDNLLNLGLAEAEEDGCLALVGSTYVVSDDRMVDSLAVDGGPRVVTFAPVLKHGRFPLSEILSHVLNTCQNYIGSPVELEFAMSINQDSGKRRFAILQVRPMMEESVDIDIDLADVDRSKAMCICSQSLGNGVIEGIRDVVYVHPERLDRMRTTDLISEIAAIDAALRAEDRPYVLIGPGRWGSSDPSLGIPAQWDHIMGSSVIVEVPMTDIHVEPSQGTHFFQNIITFNIGYLTIGPDDFVDWGWLDSVAASTESGALRHVSLDEPLKVILDSRDSEAIITR</sequence>
<dbReference type="Pfam" id="PF01326">
    <property type="entry name" value="PPDK_N"/>
    <property type="match status" value="1"/>
</dbReference>
<reference evidence="2" key="1">
    <citation type="journal article" date="2014" name="Genome Biol. Evol.">
        <title>Pangenome evidence for extensive interdomain horizontal transfer affecting lineage core and shell genes in uncultured planktonic thaumarchaeota and euryarchaeota.</title>
        <authorList>
            <person name="Deschamps P."/>
            <person name="Zivanovic Y."/>
            <person name="Moreira D."/>
            <person name="Rodriguez-Valera F."/>
            <person name="Lopez-Garcia P."/>
        </authorList>
    </citation>
    <scope>NUCLEOTIDE SEQUENCE</scope>
</reference>
<dbReference type="InterPro" id="IPR013815">
    <property type="entry name" value="ATP_grasp_subdomain_1"/>
</dbReference>
<organism evidence="2">
    <name type="scientific">uncultured marine group II/III euryarchaeote AD1000_09_B02</name>
    <dbReference type="NCBI Taxonomy" id="1457710"/>
    <lineage>
        <taxon>Archaea</taxon>
        <taxon>Methanobacteriati</taxon>
        <taxon>Methanobacteriota</taxon>
        <taxon>environmental samples</taxon>
    </lineage>
</organism>
<protein>
    <submittedName>
        <fullName evidence="2">Response regulator receiver domain-containing protein</fullName>
    </submittedName>
</protein>
<dbReference type="AlphaFoldDB" id="A0A075FHM1"/>
<dbReference type="InterPro" id="IPR002192">
    <property type="entry name" value="PPDK_AMP/ATP-bd"/>
</dbReference>
<feature type="domain" description="Pyruvate phosphate dikinase AMP/ATP-binding" evidence="1">
    <location>
        <begin position="429"/>
        <end position="799"/>
    </location>
</feature>
<proteinExistence type="predicted"/>
<evidence type="ECO:0000313" key="2">
    <source>
        <dbReference type="EMBL" id="AIE90910.1"/>
    </source>
</evidence>
<dbReference type="GO" id="GO:0016301">
    <property type="term" value="F:kinase activity"/>
    <property type="evidence" value="ECO:0007669"/>
    <property type="project" value="InterPro"/>
</dbReference>
<dbReference type="EMBL" id="KF900322">
    <property type="protein sequence ID" value="AIE90910.1"/>
    <property type="molecule type" value="Genomic_DNA"/>
</dbReference>
<dbReference type="Gene3D" id="3.30.1490.20">
    <property type="entry name" value="ATP-grasp fold, A domain"/>
    <property type="match status" value="1"/>
</dbReference>
<accession>A0A075FHM1</accession>
<name>A0A075FHM1_9EURY</name>
<evidence type="ECO:0000259" key="1">
    <source>
        <dbReference type="Pfam" id="PF01326"/>
    </source>
</evidence>